<dbReference type="STRING" id="999894.TDIS_1909"/>
<evidence type="ECO:0000256" key="3">
    <source>
        <dbReference type="ARBA" id="ARBA00022448"/>
    </source>
</evidence>
<dbReference type="AlphaFoldDB" id="A0A179D2Z1"/>
<dbReference type="PIRSF" id="PIRSF006446">
    <property type="entry name" value="Cyt_quinol_oxidase_1"/>
    <property type="match status" value="1"/>
</dbReference>
<dbReference type="Pfam" id="PF01654">
    <property type="entry name" value="Cyt_bd_oxida_I"/>
    <property type="match status" value="1"/>
</dbReference>
<keyword evidence="15" id="KW-1185">Reference proteome</keyword>
<accession>A0A179D2Z1</accession>
<name>A0A179D2Z1_9BACT</name>
<keyword evidence="14" id="KW-0560">Oxidoreductase</keyword>
<feature type="transmembrane region" description="Helical" evidence="13">
    <location>
        <begin position="12"/>
        <end position="35"/>
    </location>
</feature>
<evidence type="ECO:0000256" key="10">
    <source>
        <dbReference type="ARBA" id="ARBA00022989"/>
    </source>
</evidence>
<keyword evidence="9 13" id="KW-0249">Electron transport</keyword>
<dbReference type="GO" id="GO:0020037">
    <property type="term" value="F:heme binding"/>
    <property type="evidence" value="ECO:0007669"/>
    <property type="project" value="TreeGrafter"/>
</dbReference>
<feature type="transmembrane region" description="Helical" evidence="13">
    <location>
        <begin position="319"/>
        <end position="339"/>
    </location>
</feature>
<keyword evidence="4 13" id="KW-1003">Cell membrane</keyword>
<feature type="transmembrane region" description="Helical" evidence="13">
    <location>
        <begin position="56"/>
        <end position="78"/>
    </location>
</feature>
<dbReference type="PATRIC" id="fig|999894.6.peg.1909"/>
<evidence type="ECO:0000256" key="2">
    <source>
        <dbReference type="ARBA" id="ARBA00009819"/>
    </source>
</evidence>
<dbReference type="OrthoDB" id="9807042at2"/>
<dbReference type="PANTHER" id="PTHR30365">
    <property type="entry name" value="CYTOCHROME D UBIQUINOL OXIDASE"/>
    <property type="match status" value="1"/>
</dbReference>
<feature type="transmembrane region" description="Helical" evidence="13">
    <location>
        <begin position="402"/>
        <end position="423"/>
    </location>
</feature>
<evidence type="ECO:0000256" key="6">
    <source>
        <dbReference type="ARBA" id="ARBA00022617"/>
    </source>
</evidence>
<evidence type="ECO:0000256" key="7">
    <source>
        <dbReference type="ARBA" id="ARBA00022692"/>
    </source>
</evidence>
<dbReference type="EMBL" id="LWLG01000018">
    <property type="protein sequence ID" value="OAQ19998.1"/>
    <property type="molecule type" value="Genomic_DNA"/>
</dbReference>
<dbReference type="RefSeq" id="WP_068671650.1">
    <property type="nucleotide sequence ID" value="NZ_LWLG01000018.1"/>
</dbReference>
<organism evidence="14 15">
    <name type="scientific">Thermosulfurimonas dismutans</name>
    <dbReference type="NCBI Taxonomy" id="999894"/>
    <lineage>
        <taxon>Bacteria</taxon>
        <taxon>Pseudomonadati</taxon>
        <taxon>Thermodesulfobacteriota</taxon>
        <taxon>Thermodesulfobacteria</taxon>
        <taxon>Thermodesulfobacteriales</taxon>
        <taxon>Thermodesulfobacteriaceae</taxon>
        <taxon>Thermosulfurimonas</taxon>
    </lineage>
</organism>
<proteinExistence type="inferred from homology"/>
<keyword evidence="10 13" id="KW-1133">Transmembrane helix</keyword>
<dbReference type="GO" id="GO:0016682">
    <property type="term" value="F:oxidoreductase activity, acting on diphenols and related substances as donors, oxygen as acceptor"/>
    <property type="evidence" value="ECO:0007669"/>
    <property type="project" value="TreeGrafter"/>
</dbReference>
<evidence type="ECO:0000256" key="8">
    <source>
        <dbReference type="ARBA" id="ARBA00022723"/>
    </source>
</evidence>
<gene>
    <name evidence="14" type="ORF">TDIS_1909</name>
</gene>
<keyword evidence="8 13" id="KW-0479">Metal-binding</keyword>
<evidence type="ECO:0000256" key="1">
    <source>
        <dbReference type="ARBA" id="ARBA00004429"/>
    </source>
</evidence>
<dbReference type="GO" id="GO:0046872">
    <property type="term" value="F:metal ion binding"/>
    <property type="evidence" value="ECO:0007669"/>
    <property type="project" value="UniProtKB-UniRule"/>
</dbReference>
<evidence type="ECO:0000256" key="9">
    <source>
        <dbReference type="ARBA" id="ARBA00022982"/>
    </source>
</evidence>
<keyword evidence="11 13" id="KW-0408">Iron</keyword>
<evidence type="ECO:0000313" key="15">
    <source>
        <dbReference type="Proteomes" id="UP000078390"/>
    </source>
</evidence>
<evidence type="ECO:0000256" key="4">
    <source>
        <dbReference type="ARBA" id="ARBA00022475"/>
    </source>
</evidence>
<dbReference type="InterPro" id="IPR002585">
    <property type="entry name" value="Cyt-d_ubiquinol_oxidase_su_1"/>
</dbReference>
<evidence type="ECO:0000256" key="12">
    <source>
        <dbReference type="ARBA" id="ARBA00023136"/>
    </source>
</evidence>
<feature type="transmembrane region" description="Helical" evidence="13">
    <location>
        <begin position="187"/>
        <end position="205"/>
    </location>
</feature>
<feature type="transmembrane region" description="Helical" evidence="13">
    <location>
        <begin position="351"/>
        <end position="373"/>
    </location>
</feature>
<feature type="transmembrane region" description="Helical" evidence="13">
    <location>
        <begin position="217"/>
        <end position="233"/>
    </location>
</feature>
<dbReference type="GO" id="GO:0070069">
    <property type="term" value="C:cytochrome complex"/>
    <property type="evidence" value="ECO:0007669"/>
    <property type="project" value="UniProtKB-UniRule"/>
</dbReference>
<evidence type="ECO:0000256" key="13">
    <source>
        <dbReference type="PIRNR" id="PIRNR006446"/>
    </source>
</evidence>
<evidence type="ECO:0000313" key="14">
    <source>
        <dbReference type="EMBL" id="OAQ19998.1"/>
    </source>
</evidence>
<dbReference type="EC" id="1.10.3.-" evidence="14"/>
<reference evidence="14 15" key="1">
    <citation type="submission" date="2016-04" db="EMBL/GenBank/DDBJ databases">
        <title>Genome analysis of Thermosulfurimonas dismutans, the first thermophilic sulfur-disproportionating bacterium of the phylum Thermodesulfobacteria.</title>
        <authorList>
            <person name="Mardanov A.V."/>
            <person name="Beletsky A.V."/>
            <person name="Kadnikov V.V."/>
            <person name="Slobodkin A.I."/>
            <person name="Ravin N.V."/>
        </authorList>
    </citation>
    <scope>NUCLEOTIDE SEQUENCE [LARGE SCALE GENOMIC DNA]</scope>
    <source>
        <strain evidence="14 15">S95</strain>
    </source>
</reference>
<dbReference type="PANTHER" id="PTHR30365:SF0">
    <property type="entry name" value="CYTOCHROME BD-I UBIQUINOL OXIDASE SUBUNIT 1"/>
    <property type="match status" value="1"/>
</dbReference>
<keyword evidence="5" id="KW-0997">Cell inner membrane</keyword>
<keyword evidence="3 13" id="KW-0813">Transport</keyword>
<keyword evidence="12 13" id="KW-0472">Membrane</keyword>
<comment type="subcellular location">
    <subcellularLocation>
        <location evidence="1">Cell inner membrane</location>
        <topology evidence="1">Multi-pass membrane protein</topology>
    </subcellularLocation>
</comment>
<feature type="transmembrane region" description="Helical" evidence="13">
    <location>
        <begin position="127"/>
        <end position="145"/>
    </location>
</feature>
<dbReference type="GO" id="GO:0019646">
    <property type="term" value="P:aerobic electron transport chain"/>
    <property type="evidence" value="ECO:0007669"/>
    <property type="project" value="InterPro"/>
</dbReference>
<feature type="transmembrane region" description="Helical" evidence="13">
    <location>
        <begin position="90"/>
        <end position="115"/>
    </location>
</feature>
<dbReference type="GO" id="GO:0009055">
    <property type="term" value="F:electron transfer activity"/>
    <property type="evidence" value="ECO:0007669"/>
    <property type="project" value="UniProtKB-UniRule"/>
</dbReference>
<evidence type="ECO:0000256" key="11">
    <source>
        <dbReference type="ARBA" id="ARBA00023004"/>
    </source>
</evidence>
<sequence>MDVLWASRLQFAAAAFFHFLFVPLTLGLSILTAIYETLYLKKGDEDYKRAAKFWGRLFLINFALGVVTGITLEFQFGTNWRYYSEYVGDIFGSLLAIEATLAFFLESTFIAVWAFGWNRVSPKVHCLAIWLTAIASNISALWILIANGWMQHPVGFVIRNGRAELKSFAEVVFNKFAWLEFLHTVPAAYVLSGFFVLGVSAWHLLRKNEVEFFKKSFRVAAVWTAIFALFVFIEGHLHGSEVAHTQPTKLAAMEALWETEKGAPFALFAIPDEENERNLLEIKIPKVLSLLAFHSPEAEVKGLKAFPKEERPPVELTYWSFRIMVGLGIWFVILAFWAFKNRENPLLAPKMLKALIFTIPLPYIAIEAGWTVAEVGRQPWIVYGMMKTAEAVSPISSAQVTITLLAFLVFYTVLGVIDFWLLAHYARKGPEPR</sequence>
<protein>
    <submittedName>
        <fullName evidence="14">Cytochrome bd ubiquinol oxidase subunit I</fullName>
        <ecNumber evidence="14">1.10.3.-</ecNumber>
    </submittedName>
</protein>
<dbReference type="GO" id="GO:0005886">
    <property type="term" value="C:plasma membrane"/>
    <property type="evidence" value="ECO:0007669"/>
    <property type="project" value="UniProtKB-SubCell"/>
</dbReference>
<evidence type="ECO:0000256" key="5">
    <source>
        <dbReference type="ARBA" id="ARBA00022519"/>
    </source>
</evidence>
<keyword evidence="6 13" id="KW-0349">Heme</keyword>
<comment type="caution">
    <text evidence="14">The sequence shown here is derived from an EMBL/GenBank/DDBJ whole genome shotgun (WGS) entry which is preliminary data.</text>
</comment>
<dbReference type="Proteomes" id="UP000078390">
    <property type="component" value="Unassembled WGS sequence"/>
</dbReference>
<keyword evidence="7 13" id="KW-0812">Transmembrane</keyword>
<comment type="similarity">
    <text evidence="2 13">Belongs to the cytochrome ubiquinol oxidase subunit 1 family.</text>
</comment>